<keyword evidence="1" id="KW-0732">Signal</keyword>
<accession>A0ABR4JCC6</accession>
<feature type="chain" id="PRO_5045359854" evidence="1">
    <location>
        <begin position="19"/>
        <end position="63"/>
    </location>
</feature>
<proteinExistence type="predicted"/>
<dbReference type="EMBL" id="JBFXLR010000094">
    <property type="protein sequence ID" value="KAL2837681.1"/>
    <property type="molecule type" value="Genomic_DNA"/>
</dbReference>
<evidence type="ECO:0000313" key="3">
    <source>
        <dbReference type="Proteomes" id="UP001610444"/>
    </source>
</evidence>
<feature type="signal peptide" evidence="1">
    <location>
        <begin position="1"/>
        <end position="18"/>
    </location>
</feature>
<dbReference type="Proteomes" id="UP001610444">
    <property type="component" value="Unassembled WGS sequence"/>
</dbReference>
<keyword evidence="3" id="KW-1185">Reference proteome</keyword>
<protein>
    <submittedName>
        <fullName evidence="2">Uncharacterized protein</fullName>
    </submittedName>
</protein>
<comment type="caution">
    <text evidence="2">The sequence shown here is derived from an EMBL/GenBank/DDBJ whole genome shotgun (WGS) entry which is preliminary data.</text>
</comment>
<name>A0ABR4JCC6_9EURO</name>
<organism evidence="2 3">
    <name type="scientific">Aspergillus pseudodeflectus</name>
    <dbReference type="NCBI Taxonomy" id="176178"/>
    <lineage>
        <taxon>Eukaryota</taxon>
        <taxon>Fungi</taxon>
        <taxon>Dikarya</taxon>
        <taxon>Ascomycota</taxon>
        <taxon>Pezizomycotina</taxon>
        <taxon>Eurotiomycetes</taxon>
        <taxon>Eurotiomycetidae</taxon>
        <taxon>Eurotiales</taxon>
        <taxon>Aspergillaceae</taxon>
        <taxon>Aspergillus</taxon>
        <taxon>Aspergillus subgen. Nidulantes</taxon>
    </lineage>
</organism>
<sequence length="63" mass="7165">MRVHLLFMLSFLAGHVLARGRQPCENEADPHSGIGNFCACQDRYVPMYTMATLFNSCSYGWHI</sequence>
<evidence type="ECO:0000256" key="1">
    <source>
        <dbReference type="SAM" id="SignalP"/>
    </source>
</evidence>
<evidence type="ECO:0000313" key="2">
    <source>
        <dbReference type="EMBL" id="KAL2837681.1"/>
    </source>
</evidence>
<dbReference type="RefSeq" id="XP_070892660.1">
    <property type="nucleotide sequence ID" value="XM_071042147.1"/>
</dbReference>
<gene>
    <name evidence="2" type="ORF">BJX68DRAFT_249618</name>
</gene>
<dbReference type="GeneID" id="98157311"/>
<reference evidence="2 3" key="1">
    <citation type="submission" date="2024-07" db="EMBL/GenBank/DDBJ databases">
        <title>Section-level genome sequencing and comparative genomics of Aspergillus sections Usti and Cavernicolus.</title>
        <authorList>
            <consortium name="Lawrence Berkeley National Laboratory"/>
            <person name="Nybo J.L."/>
            <person name="Vesth T.C."/>
            <person name="Theobald S."/>
            <person name="Frisvad J.C."/>
            <person name="Larsen T.O."/>
            <person name="Kjaerboelling I."/>
            <person name="Rothschild-Mancinelli K."/>
            <person name="Lyhne E.K."/>
            <person name="Kogle M.E."/>
            <person name="Barry K."/>
            <person name="Clum A."/>
            <person name="Na H."/>
            <person name="Ledsgaard L."/>
            <person name="Lin J."/>
            <person name="Lipzen A."/>
            <person name="Kuo A."/>
            <person name="Riley R."/>
            <person name="Mondo S."/>
            <person name="LaButti K."/>
            <person name="Haridas S."/>
            <person name="Pangalinan J."/>
            <person name="Salamov A.A."/>
            <person name="Simmons B.A."/>
            <person name="Magnuson J.K."/>
            <person name="Chen J."/>
            <person name="Drula E."/>
            <person name="Henrissat B."/>
            <person name="Wiebenga A."/>
            <person name="Lubbers R.J."/>
            <person name="Gomes A.C."/>
            <person name="Macurrencykelacurrency M.R."/>
            <person name="Stajich J."/>
            <person name="Grigoriev I.V."/>
            <person name="Mortensen U.H."/>
            <person name="De vries R.P."/>
            <person name="Baker S.E."/>
            <person name="Andersen M.R."/>
        </authorList>
    </citation>
    <scope>NUCLEOTIDE SEQUENCE [LARGE SCALE GENOMIC DNA]</scope>
    <source>
        <strain evidence="2 3">CBS 756.74</strain>
    </source>
</reference>